<comment type="caution">
    <text evidence="9">The sequence shown here is derived from an EMBL/GenBank/DDBJ whole genome shotgun (WGS) entry which is preliminary data.</text>
</comment>
<dbReference type="InterPro" id="IPR046373">
    <property type="entry name" value="Acyl-CoA_Oxase/DH_mid-dom_sf"/>
</dbReference>
<dbReference type="Proteomes" id="UP000094243">
    <property type="component" value="Unassembled WGS sequence"/>
</dbReference>
<keyword evidence="10" id="KW-1185">Reference proteome</keyword>
<dbReference type="CDD" id="cd00567">
    <property type="entry name" value="ACAD"/>
    <property type="match status" value="1"/>
</dbReference>
<evidence type="ECO:0008006" key="11">
    <source>
        <dbReference type="Google" id="ProtNLM"/>
    </source>
</evidence>
<dbReference type="PANTHER" id="PTHR43884">
    <property type="entry name" value="ACYL-COA DEHYDROGENASE"/>
    <property type="match status" value="1"/>
</dbReference>
<protein>
    <recommendedName>
        <fullName evidence="11">Acyl-CoA dehydrogenase</fullName>
    </recommendedName>
</protein>
<evidence type="ECO:0000256" key="3">
    <source>
        <dbReference type="ARBA" id="ARBA00022630"/>
    </source>
</evidence>
<dbReference type="InterPro" id="IPR036250">
    <property type="entry name" value="AcylCo_DH-like_C"/>
</dbReference>
<comment type="similarity">
    <text evidence="2 5">Belongs to the acyl-CoA dehydrogenase family.</text>
</comment>
<dbReference type="InterPro" id="IPR013786">
    <property type="entry name" value="AcylCoA_DH/ox_N"/>
</dbReference>
<keyword evidence="3 5" id="KW-0285">Flavoprotein</keyword>
<organism evidence="9 10">
    <name type="scientific">Mycolicibacterium holsaticum</name>
    <dbReference type="NCBI Taxonomy" id="152142"/>
    <lineage>
        <taxon>Bacteria</taxon>
        <taxon>Bacillati</taxon>
        <taxon>Actinomycetota</taxon>
        <taxon>Actinomycetes</taxon>
        <taxon>Mycobacteriales</taxon>
        <taxon>Mycobacteriaceae</taxon>
        <taxon>Mycolicibacterium</taxon>
    </lineage>
</organism>
<evidence type="ECO:0000313" key="10">
    <source>
        <dbReference type="Proteomes" id="UP000094243"/>
    </source>
</evidence>
<dbReference type="Gene3D" id="1.10.540.10">
    <property type="entry name" value="Acyl-CoA dehydrogenase/oxidase, N-terminal domain"/>
    <property type="match status" value="1"/>
</dbReference>
<dbReference type="InterPro" id="IPR006091">
    <property type="entry name" value="Acyl-CoA_Oxase/DH_mid-dom"/>
</dbReference>
<dbReference type="Gene3D" id="1.20.140.10">
    <property type="entry name" value="Butyryl-CoA Dehydrogenase, subunit A, domain 3"/>
    <property type="match status" value="1"/>
</dbReference>
<dbReference type="InterPro" id="IPR037069">
    <property type="entry name" value="AcylCoA_DH/ox_N_sf"/>
</dbReference>
<gene>
    <name evidence="9" type="ORF">BHQ17_11875</name>
</gene>
<dbReference type="GO" id="GO:0003995">
    <property type="term" value="F:acyl-CoA dehydrogenase activity"/>
    <property type="evidence" value="ECO:0007669"/>
    <property type="project" value="TreeGrafter"/>
</dbReference>
<name>A0A1E3RVF2_9MYCO</name>
<evidence type="ECO:0000259" key="6">
    <source>
        <dbReference type="Pfam" id="PF00441"/>
    </source>
</evidence>
<reference evidence="10" key="1">
    <citation type="submission" date="2016-09" db="EMBL/GenBank/DDBJ databases">
        <authorList>
            <person name="Greninger A.L."/>
            <person name="Jerome K.R."/>
            <person name="Mcnair B."/>
            <person name="Wallis C."/>
            <person name="Fang F."/>
        </authorList>
    </citation>
    <scope>NUCLEOTIDE SEQUENCE [LARGE SCALE GENOMIC DNA]</scope>
    <source>
        <strain evidence="10">M7</strain>
    </source>
</reference>
<dbReference type="AlphaFoldDB" id="A0A1E3RVF2"/>
<evidence type="ECO:0000256" key="1">
    <source>
        <dbReference type="ARBA" id="ARBA00001974"/>
    </source>
</evidence>
<dbReference type="GO" id="GO:0050660">
    <property type="term" value="F:flavin adenine dinucleotide binding"/>
    <property type="evidence" value="ECO:0007669"/>
    <property type="project" value="InterPro"/>
</dbReference>
<dbReference type="OrthoDB" id="3205875at2"/>
<feature type="domain" description="Acyl-CoA dehydrogenase/oxidase C-terminal" evidence="6">
    <location>
        <begin position="230"/>
        <end position="378"/>
    </location>
</feature>
<dbReference type="RefSeq" id="WP_069405401.1">
    <property type="nucleotide sequence ID" value="NZ_MIGZ01000058.1"/>
</dbReference>
<evidence type="ECO:0000313" key="9">
    <source>
        <dbReference type="EMBL" id="ODQ93818.1"/>
    </source>
</evidence>
<dbReference type="Pfam" id="PF02770">
    <property type="entry name" value="Acyl-CoA_dh_M"/>
    <property type="match status" value="1"/>
</dbReference>
<dbReference type="Gene3D" id="2.40.110.10">
    <property type="entry name" value="Butyryl-CoA Dehydrogenase, subunit A, domain 2"/>
    <property type="match status" value="1"/>
</dbReference>
<evidence type="ECO:0000256" key="2">
    <source>
        <dbReference type="ARBA" id="ARBA00009347"/>
    </source>
</evidence>
<dbReference type="InterPro" id="IPR009100">
    <property type="entry name" value="AcylCoA_DH/oxidase_NM_dom_sf"/>
</dbReference>
<evidence type="ECO:0000259" key="8">
    <source>
        <dbReference type="Pfam" id="PF02771"/>
    </source>
</evidence>
<dbReference type="Pfam" id="PF02771">
    <property type="entry name" value="Acyl-CoA_dh_N"/>
    <property type="match status" value="1"/>
</dbReference>
<comment type="cofactor">
    <cofactor evidence="1 5">
        <name>FAD</name>
        <dbReference type="ChEBI" id="CHEBI:57692"/>
    </cofactor>
</comment>
<evidence type="ECO:0000256" key="4">
    <source>
        <dbReference type="ARBA" id="ARBA00022827"/>
    </source>
</evidence>
<keyword evidence="5" id="KW-0560">Oxidoreductase</keyword>
<accession>A0A1E3RVF2</accession>
<dbReference type="InterPro" id="IPR009075">
    <property type="entry name" value="AcylCo_DH/oxidase_C"/>
</dbReference>
<feature type="domain" description="Acyl-CoA oxidase/dehydrogenase middle" evidence="7">
    <location>
        <begin position="122"/>
        <end position="209"/>
    </location>
</feature>
<sequence length="384" mass="41028">MDFMLTDEQQMLQDSVRSFVRRECPPDVVAACAKAGEHREDTWHKFAAAGWLGVGIDPAYGGSGGNIVDSTLVVEAASPAGDAIGPLFPTMCFGGHLLATAGSEEQKKTLLPELVAGRRRFALSLTEPGGGTDVLGAMRTTAAPDGDDWVINGGKIFTSAARSAHHLIVAARTRPIGEGKKAGGVTLFLVDTDAAGVSIDPIEVLSGEDTNIVGYDAVRVGSDRVIGEVDRGFYHLIDMLNHERIGTAALCLGWAQAALDEVIAYAGQRQAFGGAINRFQSVQHSVARMHLLIEQARLMVYRAAWLQSQARPCGPEATAAKAVAAENCFTACDLGMQVMGGIGYTTECGVNRYWRRTRLYRLAPIANEMALNFIAESLGMPRSF</sequence>
<evidence type="ECO:0000256" key="5">
    <source>
        <dbReference type="RuleBase" id="RU362125"/>
    </source>
</evidence>
<proteinExistence type="inferred from homology"/>
<dbReference type="SUPFAM" id="SSF56645">
    <property type="entry name" value="Acyl-CoA dehydrogenase NM domain-like"/>
    <property type="match status" value="1"/>
</dbReference>
<feature type="domain" description="Acyl-CoA dehydrogenase/oxidase N-terminal" evidence="8">
    <location>
        <begin position="6"/>
        <end position="117"/>
    </location>
</feature>
<evidence type="ECO:0000259" key="7">
    <source>
        <dbReference type="Pfam" id="PF02770"/>
    </source>
</evidence>
<keyword evidence="4 5" id="KW-0274">FAD</keyword>
<dbReference type="PANTHER" id="PTHR43884:SF12">
    <property type="entry name" value="ISOVALERYL-COA DEHYDROGENASE, MITOCHONDRIAL-RELATED"/>
    <property type="match status" value="1"/>
</dbReference>
<dbReference type="EMBL" id="MIGZ01000058">
    <property type="protein sequence ID" value="ODQ93818.1"/>
    <property type="molecule type" value="Genomic_DNA"/>
</dbReference>
<dbReference type="Pfam" id="PF00441">
    <property type="entry name" value="Acyl-CoA_dh_1"/>
    <property type="match status" value="1"/>
</dbReference>
<dbReference type="SUPFAM" id="SSF47203">
    <property type="entry name" value="Acyl-CoA dehydrogenase C-terminal domain-like"/>
    <property type="match status" value="1"/>
</dbReference>